<dbReference type="Pfam" id="PF02518">
    <property type="entry name" value="HATPase_c"/>
    <property type="match status" value="1"/>
</dbReference>
<evidence type="ECO:0000256" key="3">
    <source>
        <dbReference type="ARBA" id="ARBA00012895"/>
    </source>
</evidence>
<evidence type="ECO:0000256" key="1">
    <source>
        <dbReference type="ARBA" id="ARBA00000185"/>
    </source>
</evidence>
<evidence type="ECO:0000313" key="9">
    <source>
        <dbReference type="EMBL" id="GCD11766.1"/>
    </source>
</evidence>
<dbReference type="EC" id="5.6.2.2" evidence="3"/>
<dbReference type="InterPro" id="IPR020568">
    <property type="entry name" value="Ribosomal_Su5_D2-typ_SF"/>
</dbReference>
<dbReference type="Gene3D" id="3.30.230.10">
    <property type="match status" value="1"/>
</dbReference>
<dbReference type="InterPro" id="IPR013759">
    <property type="entry name" value="Topo_IIA_B_C"/>
</dbReference>
<keyword evidence="4" id="KW-0479">Metal-binding</keyword>
<dbReference type="EMBL" id="BHYK01000021">
    <property type="protein sequence ID" value="GCD11766.1"/>
    <property type="molecule type" value="Genomic_DNA"/>
</dbReference>
<dbReference type="PRINTS" id="PR00418">
    <property type="entry name" value="TPI2FAMILY"/>
</dbReference>
<dbReference type="PANTHER" id="PTHR45866">
    <property type="entry name" value="DNA GYRASE/TOPOISOMERASE SUBUNIT B"/>
    <property type="match status" value="1"/>
</dbReference>
<dbReference type="InterPro" id="IPR002288">
    <property type="entry name" value="DNA_gyrase_B_C"/>
</dbReference>
<comment type="catalytic activity">
    <reaction evidence="1">
        <text>ATP-dependent breakage, passage and rejoining of double-stranded DNA.</text>
        <dbReference type="EC" id="5.6.2.2"/>
    </reaction>
</comment>
<dbReference type="SMART" id="SM00433">
    <property type="entry name" value="TOP2c"/>
    <property type="match status" value="1"/>
</dbReference>
<keyword evidence="10" id="KW-1185">Reference proteome</keyword>
<dbReference type="InterPro" id="IPR013760">
    <property type="entry name" value="Topo_IIA-like_dom_sf"/>
</dbReference>
<organism evidence="9 10">
    <name type="scientific">Clostridium tagluense</name>
    <dbReference type="NCBI Taxonomy" id="360422"/>
    <lineage>
        <taxon>Bacteria</taxon>
        <taxon>Bacillati</taxon>
        <taxon>Bacillota</taxon>
        <taxon>Clostridia</taxon>
        <taxon>Eubacteriales</taxon>
        <taxon>Clostridiaceae</taxon>
        <taxon>Clostridium</taxon>
    </lineage>
</organism>
<accession>A0A401UQG8</accession>
<dbReference type="GO" id="GO:0046872">
    <property type="term" value="F:metal ion binding"/>
    <property type="evidence" value="ECO:0007669"/>
    <property type="project" value="UniProtKB-KW"/>
</dbReference>
<dbReference type="InterPro" id="IPR001241">
    <property type="entry name" value="Topo_IIA"/>
</dbReference>
<evidence type="ECO:0000256" key="4">
    <source>
        <dbReference type="ARBA" id="ARBA00022723"/>
    </source>
</evidence>
<dbReference type="GO" id="GO:0003677">
    <property type="term" value="F:DNA binding"/>
    <property type="evidence" value="ECO:0007669"/>
    <property type="project" value="UniProtKB-KW"/>
</dbReference>
<dbReference type="GO" id="GO:0006265">
    <property type="term" value="P:DNA topological change"/>
    <property type="evidence" value="ECO:0007669"/>
    <property type="project" value="InterPro"/>
</dbReference>
<evidence type="ECO:0000256" key="5">
    <source>
        <dbReference type="ARBA" id="ARBA00022842"/>
    </source>
</evidence>
<dbReference type="OrthoDB" id="9802808at2"/>
<dbReference type="InterPro" id="IPR003594">
    <property type="entry name" value="HATPase_dom"/>
</dbReference>
<reference evidence="9 10" key="1">
    <citation type="submission" date="2018-11" db="EMBL/GenBank/DDBJ databases">
        <title>Genome sequencing and assembly of Clostridium tagluense strain A121.</title>
        <authorList>
            <person name="Murakami T."/>
            <person name="Segawa T."/>
            <person name="Shcherbakova V.A."/>
            <person name="Mori H."/>
            <person name="Yoshimura Y."/>
        </authorList>
    </citation>
    <scope>NUCLEOTIDE SEQUENCE [LARGE SCALE GENOMIC DNA]</scope>
    <source>
        <strain evidence="9 10">A121</strain>
    </source>
</reference>
<gene>
    <name evidence="9" type="primary">gyrB_3</name>
    <name evidence="9" type="ORF">Ctaglu_33890</name>
</gene>
<dbReference type="SUPFAM" id="SSF54211">
    <property type="entry name" value="Ribosomal protein S5 domain 2-like"/>
    <property type="match status" value="1"/>
</dbReference>
<dbReference type="PANTHER" id="PTHR45866:SF2">
    <property type="entry name" value="DNA TOPOISOMERASE (ATP-HYDROLYZING)"/>
    <property type="match status" value="1"/>
</dbReference>
<evidence type="ECO:0000313" key="10">
    <source>
        <dbReference type="Proteomes" id="UP000287872"/>
    </source>
</evidence>
<comment type="cofactor">
    <cofactor evidence="2">
        <name>Mg(2+)</name>
        <dbReference type="ChEBI" id="CHEBI:18420"/>
    </cofactor>
</comment>
<dbReference type="Pfam" id="PF00986">
    <property type="entry name" value="DNA_gyraseB_C"/>
    <property type="match status" value="1"/>
</dbReference>
<dbReference type="Gene3D" id="3.30.565.10">
    <property type="entry name" value="Histidine kinase-like ATPase, C-terminal domain"/>
    <property type="match status" value="1"/>
</dbReference>
<evidence type="ECO:0000259" key="8">
    <source>
        <dbReference type="PROSITE" id="PS50880"/>
    </source>
</evidence>
<dbReference type="PRINTS" id="PR01159">
    <property type="entry name" value="DNAGYRASEB"/>
</dbReference>
<dbReference type="RefSeq" id="WP_125003864.1">
    <property type="nucleotide sequence ID" value="NZ_BHYK01000021.1"/>
</dbReference>
<proteinExistence type="predicted"/>
<dbReference type="SUPFAM" id="SSF56719">
    <property type="entry name" value="Type II DNA topoisomerase"/>
    <property type="match status" value="1"/>
</dbReference>
<dbReference type="AlphaFoldDB" id="A0A401UQG8"/>
<keyword evidence="5" id="KW-0460">Magnesium</keyword>
<dbReference type="Pfam" id="PF01751">
    <property type="entry name" value="Toprim"/>
    <property type="match status" value="1"/>
</dbReference>
<dbReference type="Proteomes" id="UP000287872">
    <property type="component" value="Unassembled WGS sequence"/>
</dbReference>
<dbReference type="InterPro" id="IPR014721">
    <property type="entry name" value="Ribsml_uS5_D2-typ_fold_subgr"/>
</dbReference>
<dbReference type="InterPro" id="IPR013506">
    <property type="entry name" value="Topo_IIA_bsu_dom2"/>
</dbReference>
<dbReference type="GO" id="GO:0005524">
    <property type="term" value="F:ATP binding"/>
    <property type="evidence" value="ECO:0007669"/>
    <property type="project" value="InterPro"/>
</dbReference>
<dbReference type="InterPro" id="IPR036890">
    <property type="entry name" value="HATPase_C_sf"/>
</dbReference>
<dbReference type="GO" id="GO:0034335">
    <property type="term" value="F:DNA negative supercoiling activity"/>
    <property type="evidence" value="ECO:0007669"/>
    <property type="project" value="UniProtKB-ARBA"/>
</dbReference>
<feature type="domain" description="Toprim" evidence="8">
    <location>
        <begin position="440"/>
        <end position="563"/>
    </location>
</feature>
<evidence type="ECO:0000256" key="2">
    <source>
        <dbReference type="ARBA" id="ARBA00001946"/>
    </source>
</evidence>
<evidence type="ECO:0000256" key="6">
    <source>
        <dbReference type="ARBA" id="ARBA00023125"/>
    </source>
</evidence>
<dbReference type="Gene3D" id="3.40.50.670">
    <property type="match status" value="1"/>
</dbReference>
<evidence type="ECO:0000256" key="7">
    <source>
        <dbReference type="ARBA" id="ARBA00023235"/>
    </source>
</evidence>
<protein>
    <recommendedName>
        <fullName evidence="3">DNA topoisomerase (ATP-hydrolyzing)</fullName>
        <ecNumber evidence="3">5.6.2.2</ecNumber>
    </recommendedName>
</protein>
<dbReference type="InterPro" id="IPR006171">
    <property type="entry name" value="TOPRIM_dom"/>
</dbReference>
<dbReference type="InterPro" id="IPR000565">
    <property type="entry name" value="Topo_IIA_B"/>
</dbReference>
<comment type="caution">
    <text evidence="9">The sequence shown here is derived from an EMBL/GenBank/DDBJ whole genome shotgun (WGS) entry which is preliminary data.</text>
</comment>
<sequence length="668" mass="76735">MQNDKVRALNHREQARDKLPVFFGSRDNFQHGVKEILNNMVDEILNNFEEGHIYITLDEDLKTITLEDTGRGLPLADIDDNNTPYYELLFTTLFAGGKYEKGDKVNSGTNGLGMAVLNMTSTLFEATSCNLGKEYYIDYADGGIMKTPLTFVKDTDKHGTKLVFQLDSAMYTNVTYTYEAIKFIIDRTSKVSPKITFTFTYIDNEEIFHYDSLEDYFLKHTLDHLIAPIVCPSKMYEELIKGEEFHDNPAFENPRPLETRERAEDFLEKTQIEVVMSCSNEETLLQESMLNGNNLIERSSIHDGVILGIKTFINKYAKDNNLYEKKEKPISNTDVEGAITFCCNVESNNVEFKGQTKFSTEKELYKEVAKKYIQEMLEIHAIEKKDDFVRMVKQILICKRAYEQSTKTIEATKKKLSEKVDNMNGGVDGLDDCKIHDEESEIYIAEGTSALGSIILARDYLRQAGFAITGKVLNCLKANYEKIFANLVIMNLIRILGCGVDVKSKFNKELGNFNIKNLRYGRIVIATDADFDGQNIQVLLLTMIYRLMRELIVEGKVYIAQTPKYIIKQKDDKYYAFTDLERDEKVAELNLQPKNGKVTSNYLKGLGELDAIDMYNTALNPETRVMTKVTIGSVEKMIENFEIWMDDDVTRRREFIMEHLHEYINDEE</sequence>
<dbReference type="SUPFAM" id="SSF55874">
    <property type="entry name" value="ATPase domain of HSP90 chaperone/DNA topoisomerase II/histidine kinase"/>
    <property type="match status" value="1"/>
</dbReference>
<keyword evidence="7" id="KW-0413">Isomerase</keyword>
<keyword evidence="6" id="KW-0238">DNA-binding</keyword>
<dbReference type="Pfam" id="PF00204">
    <property type="entry name" value="DNA_gyraseB"/>
    <property type="match status" value="1"/>
</dbReference>
<dbReference type="PROSITE" id="PS50880">
    <property type="entry name" value="TOPRIM"/>
    <property type="match status" value="1"/>
</dbReference>
<name>A0A401UQG8_9CLOT</name>